<reference evidence="3" key="1">
    <citation type="submission" date="2023-07" db="EMBL/GenBank/DDBJ databases">
        <title>Functional and genomic diversity of the sorghum phyllosphere microbiome.</title>
        <authorList>
            <person name="Shade A."/>
        </authorList>
    </citation>
    <scope>NUCLEOTIDE SEQUENCE [LARGE SCALE GENOMIC DNA]</scope>
    <source>
        <strain evidence="3">SORGH_AS_0422</strain>
    </source>
</reference>
<feature type="coiled-coil region" evidence="1">
    <location>
        <begin position="138"/>
        <end position="165"/>
    </location>
</feature>
<keyword evidence="3" id="KW-1185">Reference proteome</keyword>
<evidence type="ECO:0008006" key="4">
    <source>
        <dbReference type="Google" id="ProtNLM"/>
    </source>
</evidence>
<evidence type="ECO:0000313" key="3">
    <source>
        <dbReference type="Proteomes" id="UP001258315"/>
    </source>
</evidence>
<dbReference type="EMBL" id="JAVLVU010000001">
    <property type="protein sequence ID" value="MDT3404608.1"/>
    <property type="molecule type" value="Genomic_DNA"/>
</dbReference>
<dbReference type="Proteomes" id="UP001258315">
    <property type="component" value="Unassembled WGS sequence"/>
</dbReference>
<proteinExistence type="predicted"/>
<dbReference type="Pfam" id="PF14119">
    <property type="entry name" value="DUF4288"/>
    <property type="match status" value="1"/>
</dbReference>
<sequence length="239" mass="27745">MPIEYKKGINKKIMEIDLTDWKLDSKYNDDKRLVTVTIHLKYPEIDSFLGLKPIKRIKQLNKDQINKLNALLMFNVLTDYEVIGTPKRPRGIKATLALNSLKKIEGDNLYSGVTVHNVTHAKKRPVKSEPGTKFYCVKMTVLIEIEKLKSKKQDIEERFVLIKATSADDAYEKLELQKDSYVNHYLNPYGRLVRWRIDSFDDCYETDIFSPKDIVSAEGVEVFSKLKSKKRKSVWDGKL</sequence>
<comment type="caution">
    <text evidence="2">The sequence shown here is derived from an EMBL/GenBank/DDBJ whole genome shotgun (WGS) entry which is preliminary data.</text>
</comment>
<name>A0ABU3GXW6_9SPHI</name>
<keyword evidence="1" id="KW-0175">Coiled coil</keyword>
<gene>
    <name evidence="2" type="ORF">QE417_003680</name>
</gene>
<dbReference type="InterPro" id="IPR025630">
    <property type="entry name" value="DUF4288"/>
</dbReference>
<organism evidence="2 3">
    <name type="scientific">Mucilaginibacter terrae</name>
    <dbReference type="NCBI Taxonomy" id="1955052"/>
    <lineage>
        <taxon>Bacteria</taxon>
        <taxon>Pseudomonadati</taxon>
        <taxon>Bacteroidota</taxon>
        <taxon>Sphingobacteriia</taxon>
        <taxon>Sphingobacteriales</taxon>
        <taxon>Sphingobacteriaceae</taxon>
        <taxon>Mucilaginibacter</taxon>
    </lineage>
</organism>
<evidence type="ECO:0000256" key="1">
    <source>
        <dbReference type="SAM" id="Coils"/>
    </source>
</evidence>
<accession>A0ABU3GXW6</accession>
<protein>
    <recommendedName>
        <fullName evidence="4">DUF4288 domain-containing protein</fullName>
    </recommendedName>
</protein>
<evidence type="ECO:0000313" key="2">
    <source>
        <dbReference type="EMBL" id="MDT3404608.1"/>
    </source>
</evidence>